<evidence type="ECO:0000313" key="3">
    <source>
        <dbReference type="Proteomes" id="UP001595733"/>
    </source>
</evidence>
<feature type="transmembrane region" description="Helical" evidence="1">
    <location>
        <begin position="72"/>
        <end position="95"/>
    </location>
</feature>
<keyword evidence="1" id="KW-0812">Transmembrane</keyword>
<proteinExistence type="predicted"/>
<organism evidence="2 3">
    <name type="scientific">Chryseomicrobium palamuruense</name>
    <dbReference type="NCBI Taxonomy" id="682973"/>
    <lineage>
        <taxon>Bacteria</taxon>
        <taxon>Bacillati</taxon>
        <taxon>Bacillota</taxon>
        <taxon>Bacilli</taxon>
        <taxon>Bacillales</taxon>
        <taxon>Caryophanaceae</taxon>
        <taxon>Chryseomicrobium</taxon>
    </lineage>
</organism>
<dbReference type="Proteomes" id="UP001595733">
    <property type="component" value="Unassembled WGS sequence"/>
</dbReference>
<name>A0ABV8USB8_9BACL</name>
<keyword evidence="1" id="KW-1133">Transmembrane helix</keyword>
<dbReference type="EMBL" id="JBHSEF010000009">
    <property type="protein sequence ID" value="MFC4354155.1"/>
    <property type="molecule type" value="Genomic_DNA"/>
</dbReference>
<gene>
    <name evidence="2" type="ORF">ACFO0S_03600</name>
</gene>
<feature type="transmembrane region" description="Helical" evidence="1">
    <location>
        <begin position="116"/>
        <end position="139"/>
    </location>
</feature>
<reference evidence="3" key="1">
    <citation type="journal article" date="2019" name="Int. J. Syst. Evol. Microbiol.">
        <title>The Global Catalogue of Microorganisms (GCM) 10K type strain sequencing project: providing services to taxonomists for standard genome sequencing and annotation.</title>
        <authorList>
            <consortium name="The Broad Institute Genomics Platform"/>
            <consortium name="The Broad Institute Genome Sequencing Center for Infectious Disease"/>
            <person name="Wu L."/>
            <person name="Ma J."/>
        </authorList>
    </citation>
    <scope>NUCLEOTIDE SEQUENCE [LARGE SCALE GENOMIC DNA]</scope>
    <source>
        <strain evidence="3">CCUG 50353</strain>
    </source>
</reference>
<dbReference type="RefSeq" id="WP_378140267.1">
    <property type="nucleotide sequence ID" value="NZ_JBHSEF010000009.1"/>
</dbReference>
<keyword evidence="1" id="KW-0472">Membrane</keyword>
<feature type="transmembrane region" description="Helical" evidence="1">
    <location>
        <begin position="34"/>
        <end position="52"/>
    </location>
</feature>
<sequence length="225" mass="25877">MFVDFQFWRYLTHRDHLLSGLENADAVRGFKKRVGILLGLTILFYILIELWGMTTTSLTSFYVLGYLNTYAIARWVSLFGIILWALLYFAFHLFGVSQLLHILTRVPLRVAAIMQLYVIAILLIEKTLLFMIYALVGYTTPFSFLSFGPLAANFLHMEFFHYFFNQFSVFTGLIIAVQLQFLQRFTDFSTKVLLAILLAMHIIFAAIIALVSIFPWENVLMGGGL</sequence>
<keyword evidence="3" id="KW-1185">Reference proteome</keyword>
<feature type="transmembrane region" description="Helical" evidence="1">
    <location>
        <begin position="193"/>
        <end position="216"/>
    </location>
</feature>
<feature type="transmembrane region" description="Helical" evidence="1">
    <location>
        <begin position="159"/>
        <end position="181"/>
    </location>
</feature>
<accession>A0ABV8USB8</accession>
<protein>
    <recommendedName>
        <fullName evidence="4">Yip1 domain-containing protein</fullName>
    </recommendedName>
</protein>
<evidence type="ECO:0000256" key="1">
    <source>
        <dbReference type="SAM" id="Phobius"/>
    </source>
</evidence>
<evidence type="ECO:0008006" key="4">
    <source>
        <dbReference type="Google" id="ProtNLM"/>
    </source>
</evidence>
<comment type="caution">
    <text evidence="2">The sequence shown here is derived from an EMBL/GenBank/DDBJ whole genome shotgun (WGS) entry which is preliminary data.</text>
</comment>
<evidence type="ECO:0000313" key="2">
    <source>
        <dbReference type="EMBL" id="MFC4354155.1"/>
    </source>
</evidence>